<proteinExistence type="inferred from homology"/>
<evidence type="ECO:0000256" key="3">
    <source>
        <dbReference type="ARBA" id="ARBA00022448"/>
    </source>
</evidence>
<dbReference type="GO" id="GO:0008324">
    <property type="term" value="F:monoatomic cation transmembrane transporter activity"/>
    <property type="evidence" value="ECO:0007669"/>
    <property type="project" value="InterPro"/>
</dbReference>
<evidence type="ECO:0000256" key="1">
    <source>
        <dbReference type="ARBA" id="ARBA00004651"/>
    </source>
</evidence>
<sequence length="486" mass="50651">MAKGARILSYAVRLQVVGHLTGLLCWTLTPLPALPLLVALFNGETGFAARLATGLVLLAVAGFAGMRLSLSRPRLNEVMVVSAMAFALPPFFMAWTFGAFGIGYVGALFESVSGLTTTGLSVLGPPEDLPPSVLFTRAWMQWFGGLGFVVLALGLMGGAGRSAARRLGEAEEVAKDPLGSLRDRARRTLIVYSALTLACFVALWASGSGAWHALLLCLTALSTGGFAFDSGSAAALQGWVPRTILIGFSTLGAVSAGIYLHLLRRKPLGTLMRTDLLGLAAFCAAAILGLGFLMWLDGGYAGREILAHAPFMALSAQTTTGYSTMGTASLPASALVFLMIAMAIGGNSGSTAGGVKTFRVLVAFAVMRLTLQRPSLPQTAATTLKVGGHEIDSAELQAIATVIGLAGATFLFAWLPFLAAGYGLDSLFDVVSATTTTGLSTGVAGPALEPHLKLVLSLAMLLGRVEFIALLVLLWPPTWLGQKFRS</sequence>
<evidence type="ECO:0000256" key="9">
    <source>
        <dbReference type="SAM" id="Phobius"/>
    </source>
</evidence>
<evidence type="ECO:0000313" key="11">
    <source>
        <dbReference type="Proteomes" id="UP000308054"/>
    </source>
</evidence>
<feature type="transmembrane region" description="Helical" evidence="9">
    <location>
        <begin position="139"/>
        <end position="159"/>
    </location>
</feature>
<dbReference type="PANTHER" id="PTHR32024">
    <property type="entry name" value="TRK SYSTEM POTASSIUM UPTAKE PROTEIN TRKG-RELATED"/>
    <property type="match status" value="1"/>
</dbReference>
<evidence type="ECO:0000256" key="6">
    <source>
        <dbReference type="ARBA" id="ARBA00022989"/>
    </source>
</evidence>
<dbReference type="OrthoDB" id="9810952at2"/>
<dbReference type="PANTHER" id="PTHR32024:SF2">
    <property type="entry name" value="TRK SYSTEM POTASSIUM UPTAKE PROTEIN TRKG-RELATED"/>
    <property type="match status" value="1"/>
</dbReference>
<feature type="transmembrane region" description="Helical" evidence="9">
    <location>
        <begin position="328"/>
        <end position="346"/>
    </location>
</feature>
<feature type="transmembrane region" description="Helical" evidence="9">
    <location>
        <begin position="454"/>
        <end position="475"/>
    </location>
</feature>
<feature type="transmembrane region" description="Helical" evidence="9">
    <location>
        <begin position="20"/>
        <end position="41"/>
    </location>
</feature>
<keyword evidence="4" id="KW-1003">Cell membrane</keyword>
<dbReference type="Pfam" id="PF02386">
    <property type="entry name" value="TrkH"/>
    <property type="match status" value="2"/>
</dbReference>
<keyword evidence="3" id="KW-0813">Transport</keyword>
<feature type="transmembrane region" description="Helical" evidence="9">
    <location>
        <begin position="396"/>
        <end position="415"/>
    </location>
</feature>
<accession>A0A4S2H0S8</accession>
<dbReference type="GO" id="GO:0005886">
    <property type="term" value="C:plasma membrane"/>
    <property type="evidence" value="ECO:0007669"/>
    <property type="project" value="UniProtKB-SubCell"/>
</dbReference>
<keyword evidence="8 9" id="KW-0472">Membrane</keyword>
<evidence type="ECO:0000256" key="7">
    <source>
        <dbReference type="ARBA" id="ARBA00023065"/>
    </source>
</evidence>
<evidence type="ECO:0000256" key="2">
    <source>
        <dbReference type="ARBA" id="ARBA00009137"/>
    </source>
</evidence>
<name>A0A4S2H0S8_9PROT</name>
<feature type="transmembrane region" description="Helical" evidence="9">
    <location>
        <begin position="47"/>
        <end position="66"/>
    </location>
</feature>
<dbReference type="Proteomes" id="UP000308054">
    <property type="component" value="Unassembled WGS sequence"/>
</dbReference>
<evidence type="ECO:0000256" key="8">
    <source>
        <dbReference type="ARBA" id="ARBA00023136"/>
    </source>
</evidence>
<reference evidence="10 11" key="1">
    <citation type="journal article" date="2017" name="Int. J. Syst. Evol. Microbiol.">
        <title>Marinicauda algicola sp. nov., isolated from a marine red alga Rhodosorus marinus.</title>
        <authorList>
            <person name="Jeong S.E."/>
            <person name="Jeon S.H."/>
            <person name="Chun B.H."/>
            <person name="Kim D.W."/>
            <person name="Jeon C.O."/>
        </authorList>
    </citation>
    <scope>NUCLEOTIDE SEQUENCE [LARGE SCALE GENOMIC DNA]</scope>
    <source>
        <strain evidence="10 11">JCM 31718</strain>
    </source>
</reference>
<keyword evidence="5 9" id="KW-0812">Transmembrane</keyword>
<organism evidence="10 11">
    <name type="scientific">Marinicauda algicola</name>
    <dbReference type="NCBI Taxonomy" id="2029849"/>
    <lineage>
        <taxon>Bacteria</taxon>
        <taxon>Pseudomonadati</taxon>
        <taxon>Pseudomonadota</taxon>
        <taxon>Alphaproteobacteria</taxon>
        <taxon>Maricaulales</taxon>
        <taxon>Maricaulaceae</taxon>
        <taxon>Marinicauda</taxon>
    </lineage>
</organism>
<feature type="transmembrane region" description="Helical" evidence="9">
    <location>
        <begin position="244"/>
        <end position="264"/>
    </location>
</feature>
<dbReference type="GO" id="GO:0030001">
    <property type="term" value="P:metal ion transport"/>
    <property type="evidence" value="ECO:0007669"/>
    <property type="project" value="UniProtKB-ARBA"/>
</dbReference>
<feature type="transmembrane region" description="Helical" evidence="9">
    <location>
        <begin position="78"/>
        <end position="105"/>
    </location>
</feature>
<comment type="subcellular location">
    <subcellularLocation>
        <location evidence="1">Cell membrane</location>
        <topology evidence="1">Multi-pass membrane protein</topology>
    </subcellularLocation>
</comment>
<keyword evidence="7" id="KW-0406">Ion transport</keyword>
<dbReference type="EMBL" id="SRXW01000002">
    <property type="protein sequence ID" value="TGY89130.1"/>
    <property type="molecule type" value="Genomic_DNA"/>
</dbReference>
<feature type="transmembrane region" description="Helical" evidence="9">
    <location>
        <begin position="189"/>
        <end position="206"/>
    </location>
</feature>
<evidence type="ECO:0000256" key="5">
    <source>
        <dbReference type="ARBA" id="ARBA00022692"/>
    </source>
</evidence>
<keyword evidence="6 9" id="KW-1133">Transmembrane helix</keyword>
<dbReference type="InterPro" id="IPR003445">
    <property type="entry name" value="Cat_transpt"/>
</dbReference>
<evidence type="ECO:0000256" key="4">
    <source>
        <dbReference type="ARBA" id="ARBA00022475"/>
    </source>
</evidence>
<gene>
    <name evidence="10" type="ORF">E5163_08370</name>
</gene>
<comment type="similarity">
    <text evidence="2">Belongs to the TrkH potassium transport family.</text>
</comment>
<evidence type="ECO:0000313" key="10">
    <source>
        <dbReference type="EMBL" id="TGY89130.1"/>
    </source>
</evidence>
<feature type="transmembrane region" description="Helical" evidence="9">
    <location>
        <begin position="276"/>
        <end position="296"/>
    </location>
</feature>
<comment type="caution">
    <text evidence="10">The sequence shown here is derived from an EMBL/GenBank/DDBJ whole genome shotgun (WGS) entry which is preliminary data.</text>
</comment>
<protein>
    <submittedName>
        <fullName evidence="10">TrkH family potassium uptake protein</fullName>
    </submittedName>
</protein>
<dbReference type="RefSeq" id="WP_135995669.1">
    <property type="nucleotide sequence ID" value="NZ_CP071057.1"/>
</dbReference>
<dbReference type="AlphaFoldDB" id="A0A4S2H0S8"/>
<keyword evidence="11" id="KW-1185">Reference proteome</keyword>